<protein>
    <submittedName>
        <fullName evidence="2">Uncharacterized protein</fullName>
    </submittedName>
</protein>
<accession>A0A241ZHT0</accession>
<evidence type="ECO:0000313" key="3">
    <source>
        <dbReference type="Proteomes" id="UP000194699"/>
    </source>
</evidence>
<dbReference type="EMBL" id="NGEL01000024">
    <property type="protein sequence ID" value="OTM93024.1"/>
    <property type="molecule type" value="Genomic_DNA"/>
</dbReference>
<gene>
    <name evidence="2" type="ORF">B9X95_02845</name>
</gene>
<feature type="compositionally biased region" description="Polar residues" evidence="1">
    <location>
        <begin position="7"/>
        <end position="25"/>
    </location>
</feature>
<organism evidence="2 3">
    <name type="scientific">Acinetobacter baumannii</name>
    <dbReference type="NCBI Taxonomy" id="470"/>
    <lineage>
        <taxon>Bacteria</taxon>
        <taxon>Pseudomonadati</taxon>
        <taxon>Pseudomonadota</taxon>
        <taxon>Gammaproteobacteria</taxon>
        <taxon>Moraxellales</taxon>
        <taxon>Moraxellaceae</taxon>
        <taxon>Acinetobacter</taxon>
        <taxon>Acinetobacter calcoaceticus/baumannii complex</taxon>
    </lineage>
</organism>
<proteinExistence type="predicted"/>
<dbReference type="AlphaFoldDB" id="A0A241ZHT0"/>
<feature type="non-terminal residue" evidence="2">
    <location>
        <position position="1"/>
    </location>
</feature>
<reference evidence="2 3" key="1">
    <citation type="submission" date="2017-05" db="EMBL/GenBank/DDBJ databases">
        <authorList>
            <person name="Song R."/>
            <person name="Chenine A.L."/>
            <person name="Ruprecht R.M."/>
        </authorList>
    </citation>
    <scope>NUCLEOTIDE SEQUENCE [LARGE SCALE GENOMIC DNA]</scope>
    <source>
        <strain evidence="2 3">PR350</strain>
    </source>
</reference>
<name>A0A241ZHT0_ACIBA</name>
<feature type="region of interest" description="Disordered" evidence="1">
    <location>
        <begin position="1"/>
        <end position="25"/>
    </location>
</feature>
<sequence>PDFVQQAIEQSKAQQASAEEKSSQLIAEQQKQNQLSQEMINKINTLINVTGQNKTINFSGGLLGAISENAAAEEKRHGASNVPFYLQRH</sequence>
<evidence type="ECO:0000256" key="1">
    <source>
        <dbReference type="SAM" id="MobiDB-lite"/>
    </source>
</evidence>
<evidence type="ECO:0000313" key="2">
    <source>
        <dbReference type="EMBL" id="OTM93024.1"/>
    </source>
</evidence>
<comment type="caution">
    <text evidence="2">The sequence shown here is derived from an EMBL/GenBank/DDBJ whole genome shotgun (WGS) entry which is preliminary data.</text>
</comment>
<dbReference type="Proteomes" id="UP000194699">
    <property type="component" value="Unassembled WGS sequence"/>
</dbReference>